<evidence type="ECO:0000313" key="2">
    <source>
        <dbReference type="WBParaSite" id="PS1159_v2.g7799.t1"/>
    </source>
</evidence>
<dbReference type="WBParaSite" id="PS1159_v2.g7799.t1">
    <property type="protein sequence ID" value="PS1159_v2.g7799.t1"/>
    <property type="gene ID" value="PS1159_v2.g7799"/>
</dbReference>
<sequence>MPLKIVEPISTLSTHDLFGKIASRAKHLKDGRMTEEALLVMIYDAAQIYNVNSDFFKKCLDAKQKKQFKLNDEFFKRIKHMFQTNTRPMFRKISNALDLRYFNPSFSYRHNVRFITEADNTLHIREYVLKYQPTLVAVDAESCAFMKSITNRFHDYIAFAFSKDHIFIWYRPKKRFLKGLFKVLNDRQVCVLHWGPGDEKAFVNKQQSKDLQPLLPNGSMLSLTDAAKIVTGRPLDKGLTMGWWSAPPKELYYNYIEYFDYLIMDVLILFVIKEKFHIIKNHYFI</sequence>
<accession>A0AC35GQN6</accession>
<evidence type="ECO:0000313" key="1">
    <source>
        <dbReference type="Proteomes" id="UP000887580"/>
    </source>
</evidence>
<proteinExistence type="predicted"/>
<organism evidence="1 2">
    <name type="scientific">Panagrolaimus sp. PS1159</name>
    <dbReference type="NCBI Taxonomy" id="55785"/>
    <lineage>
        <taxon>Eukaryota</taxon>
        <taxon>Metazoa</taxon>
        <taxon>Ecdysozoa</taxon>
        <taxon>Nematoda</taxon>
        <taxon>Chromadorea</taxon>
        <taxon>Rhabditida</taxon>
        <taxon>Tylenchina</taxon>
        <taxon>Panagrolaimomorpha</taxon>
        <taxon>Panagrolaimoidea</taxon>
        <taxon>Panagrolaimidae</taxon>
        <taxon>Panagrolaimus</taxon>
    </lineage>
</organism>
<name>A0AC35GQN6_9BILA</name>
<protein>
    <submittedName>
        <fullName evidence="2">Uncharacterized protein</fullName>
    </submittedName>
</protein>
<dbReference type="Proteomes" id="UP000887580">
    <property type="component" value="Unplaced"/>
</dbReference>
<reference evidence="2" key="1">
    <citation type="submission" date="2022-11" db="UniProtKB">
        <authorList>
            <consortium name="WormBaseParasite"/>
        </authorList>
    </citation>
    <scope>IDENTIFICATION</scope>
</reference>